<dbReference type="EMBL" id="JACHKF010000001">
    <property type="protein sequence ID" value="MBB6569607.1"/>
    <property type="molecule type" value="Genomic_DNA"/>
</dbReference>
<sequence length="348" mass="37299">MTLSQHVISSITTAEVGARYLRPVGRNSFRGDHGTGAVETAYVVTTSQGATGWGLALGPGDPAALIGRNLAELIEPSIGVIDAGALFLDYPLHDLAARVLDVPVHVLIGAAGAPSVCAYSGGIYFDDLDSGLPVIARNLAQDHAFGFRDFKLKIGRGYRWMPHDAGLERDIVVTRQTRELYPDAEILVDANDGYSMNTLIAYLEAVADVRLYWLEEPLAERWEDLEYLRDHPARPARIADGEFDPNVGHILRLAAAGLIDVALMDVVGHGLTAWRRTMPDLPIKASPHAWGLPLKTLYAAHLAAGLGNVDIIEGVPGHTTGTVDDGYTLADGVLTLADRPGFGIDLAT</sequence>
<keyword evidence="3" id="KW-0460">Magnesium</keyword>
<dbReference type="Proteomes" id="UP000553957">
    <property type="component" value="Unassembled WGS sequence"/>
</dbReference>
<comment type="caution">
    <text evidence="6">The sequence shown here is derived from an EMBL/GenBank/DDBJ whole genome shotgun (WGS) entry which is preliminary data.</text>
</comment>
<evidence type="ECO:0000256" key="1">
    <source>
        <dbReference type="ARBA" id="ARBA00001946"/>
    </source>
</evidence>
<evidence type="ECO:0000256" key="3">
    <source>
        <dbReference type="ARBA" id="ARBA00022842"/>
    </source>
</evidence>
<keyword evidence="7" id="KW-1185">Reference proteome</keyword>
<feature type="domain" description="Mandelate racemase/muconate lactonizing enzyme C-terminal" evidence="4">
    <location>
        <begin position="133"/>
        <end position="235"/>
    </location>
</feature>
<evidence type="ECO:0000313" key="8">
    <source>
        <dbReference type="Proteomes" id="UP000553957"/>
    </source>
</evidence>
<organism evidence="6 7">
    <name type="scientific">Kribbella sandramycini</name>
    <dbReference type="NCBI Taxonomy" id="60450"/>
    <lineage>
        <taxon>Bacteria</taxon>
        <taxon>Bacillati</taxon>
        <taxon>Actinomycetota</taxon>
        <taxon>Actinomycetes</taxon>
        <taxon>Propionibacteriales</taxon>
        <taxon>Kribbellaceae</taxon>
        <taxon>Kribbella</taxon>
    </lineage>
</organism>
<dbReference type="Gene3D" id="3.30.390.10">
    <property type="entry name" value="Enolase-like, N-terminal domain"/>
    <property type="match status" value="1"/>
</dbReference>
<evidence type="ECO:0000259" key="4">
    <source>
        <dbReference type="SMART" id="SM00922"/>
    </source>
</evidence>
<dbReference type="SUPFAM" id="SSF54826">
    <property type="entry name" value="Enolase N-terminal domain-like"/>
    <property type="match status" value="1"/>
</dbReference>
<accession>A0A7Y4KXN1</accession>
<dbReference type="SFLD" id="SFLDS00001">
    <property type="entry name" value="Enolase"/>
    <property type="match status" value="1"/>
</dbReference>
<dbReference type="PANTHER" id="PTHR13794:SF58">
    <property type="entry name" value="MITOCHONDRIAL ENOLASE SUPERFAMILY MEMBER 1"/>
    <property type="match status" value="1"/>
</dbReference>
<dbReference type="InterPro" id="IPR018110">
    <property type="entry name" value="Mandel_Rmase/mucon_lact_enz_CS"/>
</dbReference>
<gene>
    <name evidence="5" type="ORF">HNR71_005244</name>
    <name evidence="6" type="ORF">HPO96_09915</name>
</gene>
<dbReference type="GO" id="GO:0000287">
    <property type="term" value="F:magnesium ion binding"/>
    <property type="evidence" value="ECO:0007669"/>
    <property type="project" value="TreeGrafter"/>
</dbReference>
<dbReference type="SUPFAM" id="SSF51604">
    <property type="entry name" value="Enolase C-terminal domain-like"/>
    <property type="match status" value="1"/>
</dbReference>
<dbReference type="InterPro" id="IPR036849">
    <property type="entry name" value="Enolase-like_C_sf"/>
</dbReference>
<evidence type="ECO:0000313" key="5">
    <source>
        <dbReference type="EMBL" id="MBB6569607.1"/>
    </source>
</evidence>
<evidence type="ECO:0000313" key="6">
    <source>
        <dbReference type="EMBL" id="NOL40559.1"/>
    </source>
</evidence>
<dbReference type="GO" id="GO:0016836">
    <property type="term" value="F:hydro-lyase activity"/>
    <property type="evidence" value="ECO:0007669"/>
    <property type="project" value="TreeGrafter"/>
</dbReference>
<dbReference type="Pfam" id="PF13378">
    <property type="entry name" value="MR_MLE_C"/>
    <property type="match status" value="1"/>
</dbReference>
<dbReference type="InterPro" id="IPR046945">
    <property type="entry name" value="RHMD-like"/>
</dbReference>
<comment type="cofactor">
    <cofactor evidence="1">
        <name>Mg(2+)</name>
        <dbReference type="ChEBI" id="CHEBI:18420"/>
    </cofactor>
</comment>
<reference evidence="5 8" key="2">
    <citation type="submission" date="2020-08" db="EMBL/GenBank/DDBJ databases">
        <title>Sequencing the genomes of 1000 actinobacteria strains.</title>
        <authorList>
            <person name="Klenk H.-P."/>
        </authorList>
    </citation>
    <scope>NUCLEOTIDE SEQUENCE [LARGE SCALE GENOMIC DNA]</scope>
    <source>
        <strain evidence="5 8">DSM 15626</strain>
    </source>
</reference>
<dbReference type="GO" id="GO:0016052">
    <property type="term" value="P:carbohydrate catabolic process"/>
    <property type="evidence" value="ECO:0007669"/>
    <property type="project" value="TreeGrafter"/>
</dbReference>
<dbReference type="RefSeq" id="WP_171673052.1">
    <property type="nucleotide sequence ID" value="NZ_BAAAGT010000002.1"/>
</dbReference>
<dbReference type="Gene3D" id="3.20.20.120">
    <property type="entry name" value="Enolase-like C-terminal domain"/>
    <property type="match status" value="1"/>
</dbReference>
<name>A0A7Y4KXN1_9ACTN</name>
<dbReference type="InterPro" id="IPR029017">
    <property type="entry name" value="Enolase-like_N"/>
</dbReference>
<dbReference type="PANTHER" id="PTHR13794">
    <property type="entry name" value="ENOLASE SUPERFAMILY, MANDELATE RACEMASE"/>
    <property type="match status" value="1"/>
</dbReference>
<reference evidence="6 7" key="1">
    <citation type="submission" date="2020-05" db="EMBL/GenBank/DDBJ databases">
        <title>Genome sequence of Kribbella sandramycini ATCC 39419.</title>
        <authorList>
            <person name="Maclea K.S."/>
            <person name="Fair J.L."/>
        </authorList>
    </citation>
    <scope>NUCLEOTIDE SEQUENCE [LARGE SCALE GENOMIC DNA]</scope>
    <source>
        <strain evidence="6 7">ATCC 39419</strain>
    </source>
</reference>
<dbReference type="Proteomes" id="UP000534306">
    <property type="component" value="Unassembled WGS sequence"/>
</dbReference>
<dbReference type="InterPro" id="IPR029065">
    <property type="entry name" value="Enolase_C-like"/>
</dbReference>
<dbReference type="GO" id="GO:0009063">
    <property type="term" value="P:amino acid catabolic process"/>
    <property type="evidence" value="ECO:0007669"/>
    <property type="project" value="InterPro"/>
</dbReference>
<evidence type="ECO:0000256" key="2">
    <source>
        <dbReference type="ARBA" id="ARBA00022723"/>
    </source>
</evidence>
<proteinExistence type="predicted"/>
<evidence type="ECO:0000313" key="7">
    <source>
        <dbReference type="Proteomes" id="UP000534306"/>
    </source>
</evidence>
<dbReference type="AlphaFoldDB" id="A0A7Y4KXN1"/>
<keyword evidence="2" id="KW-0479">Metal-binding</keyword>
<dbReference type="SMART" id="SM00922">
    <property type="entry name" value="MR_MLE"/>
    <property type="match status" value="1"/>
</dbReference>
<dbReference type="EMBL" id="JABJRC010000002">
    <property type="protein sequence ID" value="NOL40559.1"/>
    <property type="molecule type" value="Genomic_DNA"/>
</dbReference>
<protein>
    <submittedName>
        <fullName evidence="5">L-alanine-DL-glutamate epimerase-like enolase superfamily enzyme</fullName>
    </submittedName>
    <submittedName>
        <fullName evidence="6">Mandelate racemase</fullName>
    </submittedName>
</protein>
<dbReference type="InterPro" id="IPR013342">
    <property type="entry name" value="Mandelate_racemase_C"/>
</dbReference>
<dbReference type="PROSITE" id="PS00909">
    <property type="entry name" value="MR_MLE_2"/>
    <property type="match status" value="1"/>
</dbReference>